<reference evidence="1" key="2">
    <citation type="journal article" date="2015" name="Data Brief">
        <title>Shoot transcriptome of the giant reed, Arundo donax.</title>
        <authorList>
            <person name="Barrero R.A."/>
            <person name="Guerrero F.D."/>
            <person name="Moolhuijzen P."/>
            <person name="Goolsby J.A."/>
            <person name="Tidwell J."/>
            <person name="Bellgard S.E."/>
            <person name="Bellgard M.I."/>
        </authorList>
    </citation>
    <scope>NUCLEOTIDE SEQUENCE</scope>
    <source>
        <tissue evidence="1">Shoot tissue taken approximately 20 cm above the soil surface</tissue>
    </source>
</reference>
<name>A0A0A9AHX7_ARUDO</name>
<evidence type="ECO:0000313" key="1">
    <source>
        <dbReference type="EMBL" id="JAD49468.1"/>
    </source>
</evidence>
<dbReference type="EMBL" id="GBRH01248427">
    <property type="protein sequence ID" value="JAD49468.1"/>
    <property type="molecule type" value="Transcribed_RNA"/>
</dbReference>
<proteinExistence type="predicted"/>
<reference evidence="1" key="1">
    <citation type="submission" date="2014-09" db="EMBL/GenBank/DDBJ databases">
        <authorList>
            <person name="Magalhaes I.L.F."/>
            <person name="Oliveira U."/>
            <person name="Santos F.R."/>
            <person name="Vidigal T.H.D.A."/>
            <person name="Brescovit A.D."/>
            <person name="Santos A.J."/>
        </authorList>
    </citation>
    <scope>NUCLEOTIDE SEQUENCE</scope>
    <source>
        <tissue evidence="1">Shoot tissue taken approximately 20 cm above the soil surface</tissue>
    </source>
</reference>
<accession>A0A0A9AHX7</accession>
<dbReference type="AlphaFoldDB" id="A0A0A9AHX7"/>
<organism evidence="1">
    <name type="scientific">Arundo donax</name>
    <name type="common">Giant reed</name>
    <name type="synonym">Donax arundinaceus</name>
    <dbReference type="NCBI Taxonomy" id="35708"/>
    <lineage>
        <taxon>Eukaryota</taxon>
        <taxon>Viridiplantae</taxon>
        <taxon>Streptophyta</taxon>
        <taxon>Embryophyta</taxon>
        <taxon>Tracheophyta</taxon>
        <taxon>Spermatophyta</taxon>
        <taxon>Magnoliopsida</taxon>
        <taxon>Liliopsida</taxon>
        <taxon>Poales</taxon>
        <taxon>Poaceae</taxon>
        <taxon>PACMAD clade</taxon>
        <taxon>Arundinoideae</taxon>
        <taxon>Arundineae</taxon>
        <taxon>Arundo</taxon>
    </lineage>
</organism>
<sequence>MQLRGLGRLEFFDIYAISLFCSVVF</sequence>
<protein>
    <submittedName>
        <fullName evidence="1">Uncharacterized protein</fullName>
    </submittedName>
</protein>